<feature type="domain" description="HTH hxlR-type" evidence="1">
    <location>
        <begin position="1"/>
        <end position="59"/>
    </location>
</feature>
<evidence type="ECO:0000259" key="1">
    <source>
        <dbReference type="PROSITE" id="PS51118"/>
    </source>
</evidence>
<organism evidence="2 3">
    <name type="scientific">Nitrososphaera gargensis (strain Ga9.2)</name>
    <dbReference type="NCBI Taxonomy" id="1237085"/>
    <lineage>
        <taxon>Archaea</taxon>
        <taxon>Nitrososphaerota</taxon>
        <taxon>Nitrososphaeria</taxon>
        <taxon>Nitrososphaerales</taxon>
        <taxon>Nitrososphaeraceae</taxon>
        <taxon>Nitrososphaera</taxon>
    </lineage>
</organism>
<gene>
    <name evidence="2" type="ordered locus">Ngar_c33390</name>
</gene>
<sequence>MIVYEQTRFSQFINTIDGINPKTLTARLRELERNGMIGRRCIQKCSGELNISSTKREWH</sequence>
<dbReference type="AlphaFoldDB" id="K0INZ9"/>
<name>K0INZ9_NITGG</name>
<dbReference type="OrthoDB" id="10490at2157"/>
<accession>K0INZ9</accession>
<dbReference type="SUPFAM" id="SSF46785">
    <property type="entry name" value="Winged helix' DNA-binding domain"/>
    <property type="match status" value="1"/>
</dbReference>
<dbReference type="HOGENOM" id="CLU_2949428_0_0_2"/>
<dbReference type="EMBL" id="CP002408">
    <property type="protein sequence ID" value="AFU60254.1"/>
    <property type="molecule type" value="Genomic_DNA"/>
</dbReference>
<dbReference type="InterPro" id="IPR002577">
    <property type="entry name" value="HTH_HxlR"/>
</dbReference>
<evidence type="ECO:0000313" key="2">
    <source>
        <dbReference type="EMBL" id="AFU60254.1"/>
    </source>
</evidence>
<protein>
    <submittedName>
        <fullName evidence="2">Putative transcriptional regulator, HxlR family</fullName>
    </submittedName>
</protein>
<dbReference type="PROSITE" id="PS51118">
    <property type="entry name" value="HTH_HXLR"/>
    <property type="match status" value="1"/>
</dbReference>
<dbReference type="Gene3D" id="1.10.10.10">
    <property type="entry name" value="Winged helix-like DNA-binding domain superfamily/Winged helix DNA-binding domain"/>
    <property type="match status" value="1"/>
</dbReference>
<dbReference type="Pfam" id="PF01638">
    <property type="entry name" value="HxlR"/>
    <property type="match status" value="1"/>
</dbReference>
<dbReference type="BioCyc" id="CNIT1237085:G1324-3339-MONOMER"/>
<proteinExistence type="predicted"/>
<reference evidence="2 3" key="1">
    <citation type="journal article" date="2012" name="Environ. Microbiol.">
        <title>The genome of the ammonia-oxidizing Candidatus Nitrososphaera gargensis: insights into metabolic versatility and environmental adaptations.</title>
        <authorList>
            <person name="Spang A."/>
            <person name="Poehlein A."/>
            <person name="Offre P."/>
            <person name="Zumbragel S."/>
            <person name="Haider S."/>
            <person name="Rychlik N."/>
            <person name="Nowka B."/>
            <person name="Schmeisser C."/>
            <person name="Lebedeva E.V."/>
            <person name="Rattei T."/>
            <person name="Bohm C."/>
            <person name="Schmid M."/>
            <person name="Galushko A."/>
            <person name="Hatzenpichler R."/>
            <person name="Weinmaier T."/>
            <person name="Daniel R."/>
            <person name="Schleper C."/>
            <person name="Spieck E."/>
            <person name="Streit W."/>
            <person name="Wagner M."/>
        </authorList>
    </citation>
    <scope>NUCLEOTIDE SEQUENCE [LARGE SCALE GENOMIC DNA]</scope>
    <source>
        <strain evidence="3">Ga9.2</strain>
    </source>
</reference>
<dbReference type="InterPro" id="IPR036388">
    <property type="entry name" value="WH-like_DNA-bd_sf"/>
</dbReference>
<dbReference type="Proteomes" id="UP000008037">
    <property type="component" value="Chromosome"/>
</dbReference>
<dbReference type="InterPro" id="IPR036390">
    <property type="entry name" value="WH_DNA-bd_sf"/>
</dbReference>
<dbReference type="KEGG" id="nga:Ngar_c33390"/>
<keyword evidence="3" id="KW-1185">Reference proteome</keyword>
<evidence type="ECO:0000313" key="3">
    <source>
        <dbReference type="Proteomes" id="UP000008037"/>
    </source>
</evidence>
<dbReference type="InParanoid" id="K0INZ9"/>